<evidence type="ECO:0000313" key="7">
    <source>
        <dbReference type="Proteomes" id="UP000612456"/>
    </source>
</evidence>
<dbReference type="InterPro" id="IPR052562">
    <property type="entry name" value="Ketohexokinase-related"/>
</dbReference>
<feature type="domain" description="Carbohydrate kinase PfkB" evidence="5">
    <location>
        <begin position="34"/>
        <end position="284"/>
    </location>
</feature>
<dbReference type="SUPFAM" id="SSF53613">
    <property type="entry name" value="Ribokinase-like"/>
    <property type="match status" value="1"/>
</dbReference>
<dbReference type="InterPro" id="IPR011611">
    <property type="entry name" value="PfkB_dom"/>
</dbReference>
<dbReference type="Gene3D" id="3.40.1190.20">
    <property type="match status" value="1"/>
</dbReference>
<dbReference type="PROSITE" id="PS00584">
    <property type="entry name" value="PFKB_KINASES_2"/>
    <property type="match status" value="1"/>
</dbReference>
<comment type="similarity">
    <text evidence="1 4">Belongs to the carbohydrate kinase PfkB family.</text>
</comment>
<dbReference type="GO" id="GO:0016301">
    <property type="term" value="F:kinase activity"/>
    <property type="evidence" value="ECO:0007669"/>
    <property type="project" value="UniProtKB-KW"/>
</dbReference>
<proteinExistence type="inferred from homology"/>
<accession>A0A917DXU5</accession>
<evidence type="ECO:0000256" key="3">
    <source>
        <dbReference type="ARBA" id="ARBA00022777"/>
    </source>
</evidence>
<protein>
    <submittedName>
        <fullName evidence="6">Ribokinase</fullName>
    </submittedName>
</protein>
<dbReference type="Proteomes" id="UP000612456">
    <property type="component" value="Unassembled WGS sequence"/>
</dbReference>
<keyword evidence="3 4" id="KW-0418">Kinase</keyword>
<dbReference type="EMBL" id="BMHP01000003">
    <property type="protein sequence ID" value="GGD77902.1"/>
    <property type="molecule type" value="Genomic_DNA"/>
</dbReference>
<dbReference type="InterPro" id="IPR002173">
    <property type="entry name" value="Carboh/pur_kinase_PfkB_CS"/>
</dbReference>
<evidence type="ECO:0000256" key="2">
    <source>
        <dbReference type="ARBA" id="ARBA00022679"/>
    </source>
</evidence>
<evidence type="ECO:0000259" key="5">
    <source>
        <dbReference type="Pfam" id="PF00294"/>
    </source>
</evidence>
<reference evidence="6" key="1">
    <citation type="journal article" date="2014" name="Int. J. Syst. Evol. Microbiol.">
        <title>Complete genome sequence of Corynebacterium casei LMG S-19264T (=DSM 44701T), isolated from a smear-ripened cheese.</title>
        <authorList>
            <consortium name="US DOE Joint Genome Institute (JGI-PGF)"/>
            <person name="Walter F."/>
            <person name="Albersmeier A."/>
            <person name="Kalinowski J."/>
            <person name="Ruckert C."/>
        </authorList>
    </citation>
    <scope>NUCLEOTIDE SEQUENCE</scope>
    <source>
        <strain evidence="6">CGMCC 1.15178</strain>
    </source>
</reference>
<evidence type="ECO:0000313" key="6">
    <source>
        <dbReference type="EMBL" id="GGD77902.1"/>
    </source>
</evidence>
<dbReference type="PRINTS" id="PR00990">
    <property type="entry name" value="RIBOKINASE"/>
</dbReference>
<name>A0A917DXU5_9BACL</name>
<keyword evidence="7" id="KW-1185">Reference proteome</keyword>
<reference evidence="6" key="2">
    <citation type="submission" date="2020-09" db="EMBL/GenBank/DDBJ databases">
        <authorList>
            <person name="Sun Q."/>
            <person name="Zhou Y."/>
        </authorList>
    </citation>
    <scope>NUCLEOTIDE SEQUENCE</scope>
    <source>
        <strain evidence="6">CGMCC 1.15178</strain>
    </source>
</reference>
<sequence>MGTYYDIIGVGVPYLDMVVQIGSMPSLNQSAPITGFQFAGGGKVPTALVAASRLGKSTALVAGLSNDYFGEMIRRDLEKEGITLQAAAESESSAISVVLSDEATRSRTILYSEGEVAHTDLFETDDAIDGRLLHISASGPVERNAIRWAKRKSLPIMLDADYYDPAFEEMAKDITLFIGSEHYFSSWAPEMELVDKLRRIQSAGPQIVIATLGEKGCMLLDRGKLHAIPAFAVEAVDTTGAGDVFHGAYAAAYLDDGDAYRSAVFASAVSAMKCRQPGGRAGIPSIEEVKRFLENDYRSHK</sequence>
<evidence type="ECO:0000256" key="4">
    <source>
        <dbReference type="RuleBase" id="RU003704"/>
    </source>
</evidence>
<dbReference type="InterPro" id="IPR029056">
    <property type="entry name" value="Ribokinase-like"/>
</dbReference>
<dbReference type="PANTHER" id="PTHR42774:SF3">
    <property type="entry name" value="KETOHEXOKINASE"/>
    <property type="match status" value="1"/>
</dbReference>
<comment type="caution">
    <text evidence="6">The sequence shown here is derived from an EMBL/GenBank/DDBJ whole genome shotgun (WGS) entry which is preliminary data.</text>
</comment>
<gene>
    <name evidence="6" type="ORF">GCM10010911_39850</name>
</gene>
<dbReference type="PANTHER" id="PTHR42774">
    <property type="entry name" value="PHOSPHOTRANSFERASE SYSTEM TRANSPORT PROTEIN"/>
    <property type="match status" value="1"/>
</dbReference>
<dbReference type="Pfam" id="PF00294">
    <property type="entry name" value="PfkB"/>
    <property type="match status" value="1"/>
</dbReference>
<organism evidence="6 7">
    <name type="scientific">Paenibacillus nasutitermitis</name>
    <dbReference type="NCBI Taxonomy" id="1652958"/>
    <lineage>
        <taxon>Bacteria</taxon>
        <taxon>Bacillati</taxon>
        <taxon>Bacillota</taxon>
        <taxon>Bacilli</taxon>
        <taxon>Bacillales</taxon>
        <taxon>Paenibacillaceae</taxon>
        <taxon>Paenibacillus</taxon>
    </lineage>
</organism>
<dbReference type="AlphaFoldDB" id="A0A917DXU5"/>
<keyword evidence="2 4" id="KW-0808">Transferase</keyword>
<dbReference type="InterPro" id="IPR002139">
    <property type="entry name" value="Ribo/fructo_kinase"/>
</dbReference>
<evidence type="ECO:0000256" key="1">
    <source>
        <dbReference type="ARBA" id="ARBA00010688"/>
    </source>
</evidence>
<dbReference type="RefSeq" id="WP_188994192.1">
    <property type="nucleotide sequence ID" value="NZ_BMHP01000003.1"/>
</dbReference>